<evidence type="ECO:0000256" key="8">
    <source>
        <dbReference type="ARBA" id="ARBA00044793"/>
    </source>
</evidence>
<sequence length="512" mass="54084">MPTTRAQVRNHVSGETPPPNTPSPASSDASALATGRALVLLQLLSRALTFVLNQGLVRHAPPSVFGTAAIQFDLVAATILFLSREGVRTAVLRTRASVSVWPLRLGVAVSAATLALYLGTAPASTTRQPYFYPSLALYVLGALAELAVEPLYVRATRGDIATRVAAEGGQAGVRTALSFALLVALPRLGDAEGRTALLGLALGYFAGSAWLAARYIWAYGGTGALRGLVVSETEGDTETRRLAIAGTRQSVVKHLLTEADRIAVGYISPLGDQGGYAVAINYGSLVARILFQPLEETLRLHWSRRLSSRATLPLLAFAVRLSTHLLLLLPVFIPPLLPPLLPLLLPRKYAATNAAATLQAYLTFYIPLLSLNGILEAFHAASATPAQVAHQAWAMGASSAAFVLALWRISGVVSREEALVYASCVGMGVRIAYAASHAVRYARARERESEGEDEGQRLRLRLRILPHPAVFAAVGAAGALMWSAARLHGGTKDTLTLLAVGGASGIGVLGMM</sequence>
<keyword evidence="10" id="KW-0813">Transport</keyword>
<feature type="transmembrane region" description="Helical" evidence="10">
    <location>
        <begin position="460"/>
        <end position="482"/>
    </location>
</feature>
<dbReference type="AlphaFoldDB" id="A0A0J0XKU9"/>
<feature type="transmembrane region" description="Helical" evidence="10">
    <location>
        <begin position="103"/>
        <end position="124"/>
    </location>
</feature>
<dbReference type="GO" id="GO:0006488">
    <property type="term" value="P:dolichol-linked oligosaccharide biosynthetic process"/>
    <property type="evidence" value="ECO:0007669"/>
    <property type="project" value="InterPro"/>
</dbReference>
<dbReference type="Proteomes" id="UP000053611">
    <property type="component" value="Unassembled WGS sequence"/>
</dbReference>
<name>A0A0J0XKU9_9TREE</name>
<evidence type="ECO:0000313" key="12">
    <source>
        <dbReference type="EMBL" id="KLT41758.1"/>
    </source>
</evidence>
<feature type="transmembrane region" description="Helical" evidence="10">
    <location>
        <begin position="392"/>
        <end position="413"/>
    </location>
</feature>
<evidence type="ECO:0000256" key="5">
    <source>
        <dbReference type="ARBA" id="ARBA00022824"/>
    </source>
</evidence>
<dbReference type="GO" id="GO:0034203">
    <property type="term" value="P:glycolipid translocation"/>
    <property type="evidence" value="ECO:0007669"/>
    <property type="project" value="TreeGrafter"/>
</dbReference>
<feature type="transmembrane region" description="Helical" evidence="10">
    <location>
        <begin position="196"/>
        <end position="217"/>
    </location>
</feature>
<feature type="transmembrane region" description="Helical" evidence="10">
    <location>
        <begin position="274"/>
        <end position="291"/>
    </location>
</feature>
<keyword evidence="4 10" id="KW-0812">Transmembrane</keyword>
<dbReference type="OrthoDB" id="9979195at2759"/>
<dbReference type="Pfam" id="PF04506">
    <property type="entry name" value="Rft-1"/>
    <property type="match status" value="1"/>
</dbReference>
<evidence type="ECO:0000313" key="13">
    <source>
        <dbReference type="Proteomes" id="UP000053611"/>
    </source>
</evidence>
<evidence type="ECO:0000256" key="4">
    <source>
        <dbReference type="ARBA" id="ARBA00022692"/>
    </source>
</evidence>
<evidence type="ECO:0000256" key="11">
    <source>
        <dbReference type="SAM" id="MobiDB-lite"/>
    </source>
</evidence>
<proteinExistence type="inferred from homology"/>
<comment type="subcellular location">
    <subcellularLocation>
        <location evidence="1 10">Endoplasmic reticulum membrane</location>
        <topology evidence="1 10">Multi-pass membrane protein</topology>
    </subcellularLocation>
</comment>
<comment type="function">
    <text evidence="9 10">Intramembrane glycolipid transporter that operates in the biosynthetic pathway of dolichol-linked oligosaccharides, the glycan precursors employed in protein asparagine (N)-glycosylation. The sequential addition of sugars to dolichol pyrophosphate produces dolichol-linked oligosaccharides containing fourteen sugars, including two GlcNAcs, nine mannoses and three glucoses. Once assembled, the oligosaccharide is transferred from the lipid to nascent proteins by oligosaccharyltransferases. The assembly of dolichol-linked oligosaccharides begins on the cytosolic side of the endoplasmic reticulum membrane and finishes in its lumen. RFT1 could mediate the translocation of the cytosolically oriented intermediate DolPP-GlcNAc2Man5, produced by ALG11, into the ER lumen where dolichol-linked oligosaccharides assembly continues. However, the intramembrane lipid transporter activity could not be confirmed in vitro.</text>
</comment>
<evidence type="ECO:0000256" key="1">
    <source>
        <dbReference type="ARBA" id="ARBA00004477"/>
    </source>
</evidence>
<feature type="transmembrane region" description="Helical" evidence="10">
    <location>
        <begin position="419"/>
        <end position="439"/>
    </location>
</feature>
<dbReference type="InterPro" id="IPR007594">
    <property type="entry name" value="RFT1"/>
</dbReference>
<dbReference type="PANTHER" id="PTHR13117">
    <property type="entry name" value="ENDOPLASMIC RETICULUM MULTISPAN TRANSMEMBRANE PROTEIN-RELATED"/>
    <property type="match status" value="1"/>
</dbReference>
<reference evidence="12 13" key="1">
    <citation type="submission" date="2015-03" db="EMBL/GenBank/DDBJ databases">
        <title>Genomics and transcriptomics of the oil-accumulating basidiomycete yeast T. oleaginosus allow insights into substrate utilization and the diverse evolutionary trajectories of mating systems in fungi.</title>
        <authorList>
            <consortium name="DOE Joint Genome Institute"/>
            <person name="Kourist R."/>
            <person name="Kracht O."/>
            <person name="Bracharz F."/>
            <person name="Lipzen A."/>
            <person name="Nolan M."/>
            <person name="Ohm R."/>
            <person name="Grigoriev I."/>
            <person name="Sun S."/>
            <person name="Heitman J."/>
            <person name="Bruck T."/>
            <person name="Nowrousian M."/>
        </authorList>
    </citation>
    <scope>NUCLEOTIDE SEQUENCE [LARGE SCALE GENOMIC DNA]</scope>
    <source>
        <strain evidence="12 13">IBC0246</strain>
    </source>
</reference>
<accession>A0A0J0XKU9</accession>
<organism evidence="12 13">
    <name type="scientific">Cutaneotrichosporon oleaginosum</name>
    <dbReference type="NCBI Taxonomy" id="879819"/>
    <lineage>
        <taxon>Eukaryota</taxon>
        <taxon>Fungi</taxon>
        <taxon>Dikarya</taxon>
        <taxon>Basidiomycota</taxon>
        <taxon>Agaricomycotina</taxon>
        <taxon>Tremellomycetes</taxon>
        <taxon>Trichosporonales</taxon>
        <taxon>Trichosporonaceae</taxon>
        <taxon>Cutaneotrichosporon</taxon>
    </lineage>
</organism>
<comment type="similarity">
    <text evidence="3 10">Belongs to the RFT1 family.</text>
</comment>
<keyword evidence="5 10" id="KW-0256">Endoplasmic reticulum</keyword>
<feature type="region of interest" description="Disordered" evidence="11">
    <location>
        <begin position="1"/>
        <end position="29"/>
    </location>
</feature>
<evidence type="ECO:0000256" key="3">
    <source>
        <dbReference type="ARBA" id="ARBA00010288"/>
    </source>
</evidence>
<feature type="transmembrane region" description="Helical" evidence="10">
    <location>
        <begin position="312"/>
        <end position="333"/>
    </location>
</feature>
<feature type="transmembrane region" description="Helical" evidence="10">
    <location>
        <begin position="353"/>
        <end position="371"/>
    </location>
</feature>
<keyword evidence="7 10" id="KW-0472">Membrane</keyword>
<protein>
    <recommendedName>
        <fullName evidence="8 10">Man(5)GlcNAc(2)-PP-dolichol translocation protein RFT1</fullName>
    </recommendedName>
</protein>
<evidence type="ECO:0000256" key="6">
    <source>
        <dbReference type="ARBA" id="ARBA00022989"/>
    </source>
</evidence>
<evidence type="ECO:0000256" key="2">
    <source>
        <dbReference type="ARBA" id="ARBA00004922"/>
    </source>
</evidence>
<dbReference type="EMBL" id="KQ087213">
    <property type="protein sequence ID" value="KLT41758.1"/>
    <property type="molecule type" value="Genomic_DNA"/>
</dbReference>
<feature type="transmembrane region" description="Helical" evidence="10">
    <location>
        <begin position="130"/>
        <end position="148"/>
    </location>
</feature>
<evidence type="ECO:0000256" key="9">
    <source>
        <dbReference type="ARBA" id="ARBA00045912"/>
    </source>
</evidence>
<keyword evidence="13" id="KW-1185">Reference proteome</keyword>
<gene>
    <name evidence="12" type="ORF">CC85DRAFT_296872</name>
</gene>
<evidence type="ECO:0000256" key="7">
    <source>
        <dbReference type="ARBA" id="ARBA00023136"/>
    </source>
</evidence>
<dbReference type="RefSeq" id="XP_018278249.1">
    <property type="nucleotide sequence ID" value="XM_018424989.1"/>
</dbReference>
<dbReference type="STRING" id="879819.A0A0J0XKU9"/>
<comment type="pathway">
    <text evidence="2">Protein modification; protein glycosylation.</text>
</comment>
<keyword evidence="6 10" id="KW-1133">Transmembrane helix</keyword>
<dbReference type="PANTHER" id="PTHR13117:SF5">
    <property type="entry name" value="PROTEIN RFT1 HOMOLOG"/>
    <property type="match status" value="1"/>
</dbReference>
<evidence type="ECO:0000256" key="10">
    <source>
        <dbReference type="RuleBase" id="RU365067"/>
    </source>
</evidence>
<dbReference type="GO" id="GO:0005789">
    <property type="term" value="C:endoplasmic reticulum membrane"/>
    <property type="evidence" value="ECO:0007669"/>
    <property type="project" value="UniProtKB-SubCell"/>
</dbReference>
<dbReference type="GeneID" id="28985592"/>
<feature type="transmembrane region" description="Helical" evidence="10">
    <location>
        <begin position="494"/>
        <end position="511"/>
    </location>
</feature>